<protein>
    <submittedName>
        <fullName evidence="1">Cell division inhibitor</fullName>
    </submittedName>
</protein>
<dbReference type="Gene3D" id="3.40.50.300">
    <property type="entry name" value="P-loop containing nucleotide triphosphate hydrolases"/>
    <property type="match status" value="1"/>
</dbReference>
<proteinExistence type="predicted"/>
<sequence>MTYATAAFVGATGGAGTTRTTLEAAVVLAADGADVIVLDAAYATQGLGDYLSGRLDPDLTTLVTDRTDGPLDVGLVELDVDAPGEVACCPVDAPFERLARAKRVEAAQAFERRIEEAVAAADHVLVDVPPLAANQAVAATTACERVCLVSPGGDRGADATNRLRERVADVGATVDTVAVVEGSDERNAADILVPSTERPLPGALSDERYGRAVASLVSRLLDRDVTGVGGSGGLFSGVTERVRR</sequence>
<organism evidence="1 2">
    <name type="scientific">Salinigranum rubrum</name>
    <dbReference type="NCBI Taxonomy" id="755307"/>
    <lineage>
        <taxon>Archaea</taxon>
        <taxon>Methanobacteriati</taxon>
        <taxon>Methanobacteriota</taxon>
        <taxon>Stenosarchaea group</taxon>
        <taxon>Halobacteria</taxon>
        <taxon>Halobacteriales</taxon>
        <taxon>Haloferacaceae</taxon>
        <taxon>Salinigranum</taxon>
    </lineage>
</organism>
<gene>
    <name evidence="1" type="ORF">C2R22_19085</name>
</gene>
<dbReference type="InterPro" id="IPR027417">
    <property type="entry name" value="P-loop_NTPase"/>
</dbReference>
<evidence type="ECO:0000313" key="2">
    <source>
        <dbReference type="Proteomes" id="UP000236584"/>
    </source>
</evidence>
<accession>A0A2I8VNI9</accession>
<dbReference type="OrthoDB" id="313523at2157"/>
<keyword evidence="1" id="KW-0131">Cell cycle</keyword>
<name>A0A2I8VNI9_9EURY</name>
<dbReference type="EMBL" id="CP026309">
    <property type="protein sequence ID" value="AUV83488.1"/>
    <property type="molecule type" value="Genomic_DNA"/>
</dbReference>
<dbReference type="RefSeq" id="WP_103427177.1">
    <property type="nucleotide sequence ID" value="NZ_CP026309.1"/>
</dbReference>
<dbReference type="KEGG" id="srub:C2R22_19085"/>
<dbReference type="SUPFAM" id="SSF52540">
    <property type="entry name" value="P-loop containing nucleoside triphosphate hydrolases"/>
    <property type="match status" value="1"/>
</dbReference>
<reference evidence="1 2" key="1">
    <citation type="submission" date="2018-01" db="EMBL/GenBank/DDBJ databases">
        <title>Complete genome sequence of Salinigranum rubrum GX10T, an extremely halophilic archaeon isolated from a marine solar saltern.</title>
        <authorList>
            <person name="Han S."/>
        </authorList>
    </citation>
    <scope>NUCLEOTIDE SEQUENCE [LARGE SCALE GENOMIC DNA]</scope>
    <source>
        <strain evidence="1 2">GX10</strain>
    </source>
</reference>
<dbReference type="Proteomes" id="UP000236584">
    <property type="component" value="Chromosome"/>
</dbReference>
<evidence type="ECO:0000313" key="1">
    <source>
        <dbReference type="EMBL" id="AUV83488.1"/>
    </source>
</evidence>
<dbReference type="GeneID" id="35594243"/>
<keyword evidence="2" id="KW-1185">Reference proteome</keyword>
<dbReference type="GO" id="GO:0051301">
    <property type="term" value="P:cell division"/>
    <property type="evidence" value="ECO:0007669"/>
    <property type="project" value="UniProtKB-KW"/>
</dbReference>
<dbReference type="AlphaFoldDB" id="A0A2I8VNI9"/>
<keyword evidence="1" id="KW-0132">Cell division</keyword>